<evidence type="ECO:0000256" key="1">
    <source>
        <dbReference type="PROSITE-ProRule" id="PRU00023"/>
    </source>
</evidence>
<organism evidence="2 3">
    <name type="scientific">Cucurbitaria berberidis CBS 394.84</name>
    <dbReference type="NCBI Taxonomy" id="1168544"/>
    <lineage>
        <taxon>Eukaryota</taxon>
        <taxon>Fungi</taxon>
        <taxon>Dikarya</taxon>
        <taxon>Ascomycota</taxon>
        <taxon>Pezizomycotina</taxon>
        <taxon>Dothideomycetes</taxon>
        <taxon>Pleosporomycetidae</taxon>
        <taxon>Pleosporales</taxon>
        <taxon>Pleosporineae</taxon>
        <taxon>Cucurbitariaceae</taxon>
        <taxon>Cucurbitaria</taxon>
    </lineage>
</organism>
<dbReference type="OrthoDB" id="341259at2759"/>
<dbReference type="Pfam" id="PF12796">
    <property type="entry name" value="Ank_2"/>
    <property type="match status" value="1"/>
</dbReference>
<accession>A0A9P4GSK2</accession>
<gene>
    <name evidence="2" type="ORF">K460DRAFT_361474</name>
</gene>
<proteinExistence type="predicted"/>
<dbReference type="PROSITE" id="PS50088">
    <property type="entry name" value="ANK_REPEAT"/>
    <property type="match status" value="1"/>
</dbReference>
<comment type="caution">
    <text evidence="2">The sequence shown here is derived from an EMBL/GenBank/DDBJ whole genome shotgun (WGS) entry which is preliminary data.</text>
</comment>
<sequence length="122" mass="14164">MTDRAPDDEVRSIIDAVVSRFPNPEYANCTTQTGETPLHYAARFGNIYAIKRLDEAYGEHLNWNAARNDGWTALDEADTRDYQDISDLGYMARARFHRRTKETVAYLHERGVESRRTDERTH</sequence>
<protein>
    <recommendedName>
        <fullName evidence="4">Ankyrin repeat protein</fullName>
    </recommendedName>
</protein>
<dbReference type="AlphaFoldDB" id="A0A9P4GSK2"/>
<dbReference type="RefSeq" id="XP_040793274.1">
    <property type="nucleotide sequence ID" value="XM_040932464.1"/>
</dbReference>
<dbReference type="Proteomes" id="UP000800039">
    <property type="component" value="Unassembled WGS sequence"/>
</dbReference>
<dbReference type="InterPro" id="IPR036770">
    <property type="entry name" value="Ankyrin_rpt-contain_sf"/>
</dbReference>
<reference evidence="2" key="1">
    <citation type="submission" date="2020-01" db="EMBL/GenBank/DDBJ databases">
        <authorList>
            <consortium name="DOE Joint Genome Institute"/>
            <person name="Haridas S."/>
            <person name="Albert R."/>
            <person name="Binder M."/>
            <person name="Bloem J."/>
            <person name="Labutti K."/>
            <person name="Salamov A."/>
            <person name="Andreopoulos B."/>
            <person name="Baker S.E."/>
            <person name="Barry K."/>
            <person name="Bills G."/>
            <person name="Bluhm B.H."/>
            <person name="Cannon C."/>
            <person name="Castanera R."/>
            <person name="Culley D.E."/>
            <person name="Daum C."/>
            <person name="Ezra D."/>
            <person name="Gonzalez J.B."/>
            <person name="Henrissat B."/>
            <person name="Kuo A."/>
            <person name="Liang C."/>
            <person name="Lipzen A."/>
            <person name="Lutzoni F."/>
            <person name="Magnuson J."/>
            <person name="Mondo S."/>
            <person name="Nolan M."/>
            <person name="Ohm R."/>
            <person name="Pangilinan J."/>
            <person name="Park H.-J."/>
            <person name="Ramirez L."/>
            <person name="Alfaro M."/>
            <person name="Sun H."/>
            <person name="Tritt A."/>
            <person name="Yoshinaga Y."/>
            <person name="Zwiers L.-H."/>
            <person name="Turgeon B.G."/>
            <person name="Goodwin S.B."/>
            <person name="Spatafora J.W."/>
            <person name="Crous P.W."/>
            <person name="Grigoriev I.V."/>
        </authorList>
    </citation>
    <scope>NUCLEOTIDE SEQUENCE</scope>
    <source>
        <strain evidence="2">CBS 394.84</strain>
    </source>
</reference>
<evidence type="ECO:0000313" key="2">
    <source>
        <dbReference type="EMBL" id="KAF1850711.1"/>
    </source>
</evidence>
<keyword evidence="3" id="KW-1185">Reference proteome</keyword>
<evidence type="ECO:0008006" key="4">
    <source>
        <dbReference type="Google" id="ProtNLM"/>
    </source>
</evidence>
<keyword evidence="1" id="KW-0040">ANK repeat</keyword>
<dbReference type="InterPro" id="IPR002110">
    <property type="entry name" value="Ankyrin_rpt"/>
</dbReference>
<dbReference type="Gene3D" id="1.25.40.20">
    <property type="entry name" value="Ankyrin repeat-containing domain"/>
    <property type="match status" value="1"/>
</dbReference>
<feature type="repeat" description="ANK" evidence="1">
    <location>
        <begin position="33"/>
        <end position="53"/>
    </location>
</feature>
<dbReference type="EMBL" id="ML976614">
    <property type="protein sequence ID" value="KAF1850711.1"/>
    <property type="molecule type" value="Genomic_DNA"/>
</dbReference>
<name>A0A9P4GSK2_9PLEO</name>
<feature type="non-terminal residue" evidence="2">
    <location>
        <position position="122"/>
    </location>
</feature>
<evidence type="ECO:0000313" key="3">
    <source>
        <dbReference type="Proteomes" id="UP000800039"/>
    </source>
</evidence>
<dbReference type="SUPFAM" id="SSF48403">
    <property type="entry name" value="Ankyrin repeat"/>
    <property type="match status" value="1"/>
</dbReference>
<dbReference type="PROSITE" id="PS50297">
    <property type="entry name" value="ANK_REP_REGION"/>
    <property type="match status" value="1"/>
</dbReference>
<dbReference type="GeneID" id="63849715"/>